<dbReference type="PANTHER" id="PTHR22943">
    <property type="entry name" value="7-TRANSMEMBRANE DOMAIN RECEPTOR C.ELEGANS"/>
    <property type="match status" value="1"/>
</dbReference>
<name>A0A811JRR8_9BILA</name>
<evidence type="ECO:0000313" key="2">
    <source>
        <dbReference type="EMBL" id="CAD5206003.1"/>
    </source>
</evidence>
<dbReference type="PANTHER" id="PTHR22943:SF248">
    <property type="entry name" value="SEVEN TM RECEPTOR"/>
    <property type="match status" value="1"/>
</dbReference>
<feature type="transmembrane region" description="Helical" evidence="1">
    <location>
        <begin position="6"/>
        <end position="28"/>
    </location>
</feature>
<dbReference type="Proteomes" id="UP000783686">
    <property type="component" value="Unassembled WGS sequence"/>
</dbReference>
<feature type="transmembrane region" description="Helical" evidence="1">
    <location>
        <begin position="40"/>
        <end position="65"/>
    </location>
</feature>
<dbReference type="SUPFAM" id="SSF81321">
    <property type="entry name" value="Family A G protein-coupled receptor-like"/>
    <property type="match status" value="1"/>
</dbReference>
<gene>
    <name evidence="2" type="ORF">BOKJ2_LOCUS687</name>
</gene>
<keyword evidence="1" id="KW-0812">Transmembrane</keyword>
<evidence type="ECO:0008006" key="4">
    <source>
        <dbReference type="Google" id="ProtNLM"/>
    </source>
</evidence>
<feature type="transmembrane region" description="Helical" evidence="1">
    <location>
        <begin position="85"/>
        <end position="106"/>
    </location>
</feature>
<feature type="transmembrane region" description="Helical" evidence="1">
    <location>
        <begin position="180"/>
        <end position="201"/>
    </location>
</feature>
<dbReference type="Proteomes" id="UP000614601">
    <property type="component" value="Unassembled WGS sequence"/>
</dbReference>
<reference evidence="2" key="1">
    <citation type="submission" date="2020-09" db="EMBL/GenBank/DDBJ databases">
        <authorList>
            <person name="Kikuchi T."/>
        </authorList>
    </citation>
    <scope>NUCLEOTIDE SEQUENCE</scope>
    <source>
        <strain evidence="2">SH1</strain>
    </source>
</reference>
<dbReference type="Pfam" id="PF10326">
    <property type="entry name" value="7TM_GPCR_Str"/>
    <property type="match status" value="1"/>
</dbReference>
<evidence type="ECO:0000313" key="3">
    <source>
        <dbReference type="Proteomes" id="UP000614601"/>
    </source>
</evidence>
<feature type="transmembrane region" description="Helical" evidence="1">
    <location>
        <begin position="126"/>
        <end position="149"/>
    </location>
</feature>
<dbReference type="EMBL" id="CAJFCW020000001">
    <property type="protein sequence ID" value="CAG9080115.1"/>
    <property type="molecule type" value="Genomic_DNA"/>
</dbReference>
<keyword evidence="1" id="KW-0472">Membrane</keyword>
<accession>A0A811JRR8</accession>
<organism evidence="2 3">
    <name type="scientific">Bursaphelenchus okinawaensis</name>
    <dbReference type="NCBI Taxonomy" id="465554"/>
    <lineage>
        <taxon>Eukaryota</taxon>
        <taxon>Metazoa</taxon>
        <taxon>Ecdysozoa</taxon>
        <taxon>Nematoda</taxon>
        <taxon>Chromadorea</taxon>
        <taxon>Rhabditida</taxon>
        <taxon>Tylenchina</taxon>
        <taxon>Tylenchomorpha</taxon>
        <taxon>Aphelenchoidea</taxon>
        <taxon>Aphelenchoididae</taxon>
        <taxon>Bursaphelenchus</taxon>
    </lineage>
</organism>
<keyword evidence="3" id="KW-1185">Reference proteome</keyword>
<dbReference type="OrthoDB" id="5818102at2759"/>
<comment type="caution">
    <text evidence="2">The sequence shown here is derived from an EMBL/GenBank/DDBJ whole genome shotgun (WGS) entry which is preliminary data.</text>
</comment>
<sequence length="315" mass="35977">MLDFLQISGSLALFVTVVSHGMLLYLLINKTPSRMKHYTRLLYVHLANDFVFSMAFYLVLPHIFPLQGQLFIVSSNIAELLGYDANLWLTTMYFYCEVLQLLLLPLDFYYRYRVVCKEDIMSTKKLFTIITVMLLWVSMQSTVMCHLLGHSENDKKLLMEAISFDELPIFVATQNPLVTYINQVMTQSGVISCFAMCAYAFRRINAVLRRNLDTNKKNKTNKIERQITRLMIVQSVIPAILVSLPLLATSICTQLQITLTILGPINQILISWNGALKTIATILVVPNYRNFILTKVGRRKSVTTIVTQLSTSRTV</sequence>
<proteinExistence type="predicted"/>
<dbReference type="EMBL" id="CAJFDH010000001">
    <property type="protein sequence ID" value="CAD5206003.1"/>
    <property type="molecule type" value="Genomic_DNA"/>
</dbReference>
<protein>
    <recommendedName>
        <fullName evidence="4">G_PROTEIN_RECEP_F1_2 domain-containing protein</fullName>
    </recommendedName>
</protein>
<dbReference type="InterPro" id="IPR019428">
    <property type="entry name" value="7TM_GPCR_serpentine_rcpt_Str"/>
</dbReference>
<dbReference type="AlphaFoldDB" id="A0A811JRR8"/>
<evidence type="ECO:0000256" key="1">
    <source>
        <dbReference type="SAM" id="Phobius"/>
    </source>
</evidence>
<feature type="transmembrane region" description="Helical" evidence="1">
    <location>
        <begin position="227"/>
        <end position="248"/>
    </location>
</feature>
<keyword evidence="1" id="KW-1133">Transmembrane helix</keyword>